<evidence type="ECO:0000313" key="9">
    <source>
        <dbReference type="Proteomes" id="UP000318447"/>
    </source>
</evidence>
<feature type="transmembrane region" description="Helical" evidence="1">
    <location>
        <begin position="73"/>
        <end position="103"/>
    </location>
</feature>
<keyword evidence="1" id="KW-0812">Transmembrane</keyword>
<dbReference type="Proteomes" id="UP000318821">
    <property type="component" value="Unassembled WGS sequence"/>
</dbReference>
<dbReference type="Proteomes" id="UP000318447">
    <property type="component" value="Unassembled WGS sequence"/>
</dbReference>
<dbReference type="AlphaFoldDB" id="A0A3S7XBF2"/>
<dbReference type="EMBL" id="RHLD01000002">
    <property type="protein sequence ID" value="TPP42047.1"/>
    <property type="molecule type" value="Genomic_DNA"/>
</dbReference>
<reference evidence="7" key="3">
    <citation type="submission" date="2011-02" db="EMBL/GenBank/DDBJ databases">
        <title>Whole genome sequencing of Leishmania donovani clinical lines reveals dynamic variation related to drug resistance.</title>
        <authorList>
            <person name="Downing T."/>
            <person name="Imamura H."/>
            <person name="Sanders M."/>
            <person name="Decuypere S."/>
            <person name="Hertz-Fowler C."/>
            <person name="Clark T.G."/>
            <person name="Rijal S."/>
            <person name="Sundar S."/>
            <person name="Quail M.A."/>
            <person name="De Doncker S."/>
            <person name="Maes I."/>
            <person name="Vanaerschot M."/>
            <person name="Stark O."/>
            <person name="Schonian G."/>
            <person name="Dujardin J.C."/>
            <person name="Berriman M."/>
        </authorList>
    </citation>
    <scope>NUCLEOTIDE SEQUENCE [LARGE SCALE GENOMIC DNA]</scope>
    <source>
        <strain evidence="7">BPK282A1</strain>
    </source>
</reference>
<evidence type="ECO:0000313" key="10">
    <source>
        <dbReference type="Proteomes" id="UP000318821"/>
    </source>
</evidence>
<reference evidence="5" key="6">
    <citation type="submission" date="2019-02" db="EMBL/GenBank/DDBJ databases">
        <title>FDA dAtabase for Regulatory Grade micrObial Sequences (FDA-ARGOS): Supporting development and validation of Infectious Disease Dx tests.</title>
        <authorList>
            <person name="Duncan R."/>
            <person name="Fisher C."/>
            <person name="Tallon L.J."/>
            <person name="Sadzewicz L."/>
            <person name="Sengamalay N."/>
            <person name="Ott S."/>
            <person name="Godinez A."/>
            <person name="Nagaraj S."/>
            <person name="Nadendla S."/>
            <person name="Sichtig H."/>
        </authorList>
    </citation>
    <scope>NUCLEOTIDE SEQUENCE</scope>
    <source>
        <strain evidence="5">FDAARGOS_360</strain>
        <strain evidence="6">FDAARGOS_361</strain>
    </source>
</reference>
<accession>E9BUB9</accession>
<protein>
    <submittedName>
        <fullName evidence="3">Hypothetical_protein_conserved</fullName>
    </submittedName>
</protein>
<evidence type="ECO:0000256" key="1">
    <source>
        <dbReference type="SAM" id="Phobius"/>
    </source>
</evidence>
<dbReference type="VEuPathDB" id="TriTrypDB:LdCL_360048100"/>
<dbReference type="Proteomes" id="UP000601710">
    <property type="component" value="Chromosome 36"/>
</dbReference>
<evidence type="ECO:0000313" key="8">
    <source>
        <dbReference type="Proteomes" id="UP000274082"/>
    </source>
</evidence>
<evidence type="ECO:0000313" key="3">
    <source>
        <dbReference type="EMBL" id="CAC5434989.1"/>
    </source>
</evidence>
<dbReference type="EMBL" id="FR799623">
    <property type="protein sequence ID" value="CBZ38848.1"/>
    <property type="molecule type" value="Genomic_DNA"/>
</dbReference>
<sequence>MVFFIAASAAIFVLAAGAVLLYGAASILAGGFLRLALGALLLGMSLSVVFSATANLLLVTFSRYDLEPRPPIIFLRSFLAAMGQPTLTGVIGLSLVALISLAASKVRVMVEEMDILIRSHAAYAARSDRTAAP</sequence>
<dbReference type="RefSeq" id="XP_003865525.1">
    <property type="nucleotide sequence ID" value="XM_003865477.1"/>
</dbReference>
<accession>A0A3S7XBF2</accession>
<evidence type="ECO:0000313" key="6">
    <source>
        <dbReference type="EMBL" id="TPP48517.1"/>
    </source>
</evidence>
<dbReference type="OMA" id="DVLLRCH"/>
<name>A0A3S7XBF2_LEIDO</name>
<reference evidence="4 7" key="1">
    <citation type="journal article" date="2011" name="Genome Res.">
        <title>Whole genome sequencing of multiple Leishmania donovani clinical isolates provides insights into population structure and mechanisms of drug resistance.</title>
        <authorList>
            <person name="Downing T."/>
            <person name="Imamura H."/>
            <person name="Decuypere S."/>
            <person name="Clark T.G."/>
            <person name="Coombs G.H."/>
            <person name="Cotton J.A."/>
            <person name="Hilley J.D."/>
            <person name="de Doncker S."/>
            <person name="Maes I."/>
            <person name="Mottram J.C."/>
            <person name="Quail M.A."/>
            <person name="Rijal S."/>
            <person name="Sanders M."/>
            <person name="Schonian G."/>
            <person name="Stark O."/>
            <person name="Sundar S."/>
            <person name="Vanaerschot M."/>
            <person name="Hertz-Fowler C."/>
            <person name="Dujardin J.C."/>
            <person name="Berriman M."/>
        </authorList>
    </citation>
    <scope>NUCLEOTIDE SEQUENCE [LARGE SCALE GENOMIC DNA]</scope>
    <source>
        <strain evidence="4 7">BPK282A1</strain>
    </source>
</reference>
<dbReference type="OrthoDB" id="272574at2759"/>
<proteinExistence type="predicted"/>
<dbReference type="SMR" id="A0A3S7XBF2"/>
<dbReference type="VEuPathDB" id="TriTrypDB:LdBPK_364110.1"/>
<dbReference type="EMBL" id="CP029535">
    <property type="protein sequence ID" value="AYU83766.1"/>
    <property type="molecule type" value="Genomic_DNA"/>
</dbReference>
<reference evidence="3" key="8">
    <citation type="submission" date="2020-06" db="EMBL/GenBank/DDBJ databases">
        <authorList>
            <person name="Camacho E."/>
            <person name="Gonzalez-de la Fuente S."/>
            <person name="Rastrojo A."/>
            <person name="Peiro-Pastor R."/>
            <person name="Solana JC."/>
            <person name="Tabera L."/>
            <person name="Gamarro F."/>
            <person name="Carrasco-Ramiro F."/>
            <person name="Requena JM."/>
            <person name="Aguado B."/>
        </authorList>
    </citation>
    <scope>NUCLEOTIDE SEQUENCE</scope>
</reference>
<organism evidence="2 8">
    <name type="scientific">Leishmania donovani</name>
    <dbReference type="NCBI Taxonomy" id="5661"/>
    <lineage>
        <taxon>Eukaryota</taxon>
        <taxon>Discoba</taxon>
        <taxon>Euglenozoa</taxon>
        <taxon>Kinetoplastea</taxon>
        <taxon>Metakinetoplastina</taxon>
        <taxon>Trypanosomatida</taxon>
        <taxon>Trypanosomatidae</taxon>
        <taxon>Leishmaniinae</taxon>
        <taxon>Leishmania</taxon>
    </lineage>
</organism>
<dbReference type="Proteomes" id="UP000274082">
    <property type="component" value="Chromosome 36"/>
</dbReference>
<keyword evidence="8" id="KW-1185">Reference proteome</keyword>
<dbReference type="EMBL" id="LR812656">
    <property type="protein sequence ID" value="CAC5434989.1"/>
    <property type="molecule type" value="Genomic_DNA"/>
</dbReference>
<reference evidence="4" key="2">
    <citation type="submission" date="2011-01" db="EMBL/GenBank/DDBJ databases">
        <authorList>
            <person name="Zhao B.P."/>
            <person name="Ren Z.A."/>
            <person name="Li C.D."/>
        </authorList>
    </citation>
    <scope>NUCLEOTIDE SEQUENCE</scope>
    <source>
        <strain evidence="4">BPK282A1</strain>
    </source>
</reference>
<dbReference type="VEuPathDB" id="TriTrypDB:LDHU3_36.5520"/>
<evidence type="ECO:0000313" key="2">
    <source>
        <dbReference type="EMBL" id="AYU83766.1"/>
    </source>
</evidence>
<reference evidence="10" key="7">
    <citation type="submission" date="2019-02" db="EMBL/GenBank/DDBJ databases">
        <title>FDA dAtabase for Regulatory Grade micrObial Sequences (FDA-ARGOS): Supporting development and validation of Infectious Disease Dx tests.</title>
        <authorList>
            <person name="Duncan R."/>
            <person name="Fisher C."/>
            <person name="Tallon L."/>
            <person name="Sadzewicz L."/>
            <person name="Sengamalay N."/>
            <person name="Ott S."/>
            <person name="Godinez A."/>
            <person name="Nagaraj S."/>
            <person name="Vavikolanu K."/>
            <person name="Vyas G."/>
            <person name="Nadendla S."/>
            <person name="Aluvathingal J."/>
            <person name="Sichtig H."/>
        </authorList>
    </citation>
    <scope>NUCLEOTIDE SEQUENCE [LARGE SCALE GENOMIC DNA]</scope>
    <source>
        <strain evidence="10">FDAARGOS_360</strain>
    </source>
</reference>
<reference evidence="2 8" key="4">
    <citation type="journal article" date="2018" name="Sci. Rep.">
        <title>A complete Leishmania donovani reference genome identifies novel genetic variations associated with virulence.</title>
        <authorList>
            <person name="Lypaczewski P."/>
            <person name="Hoshizaki J."/>
            <person name="Zhang W.-W."/>
            <person name="McCall L.-I."/>
            <person name="Torcivia-Rodriguez J."/>
            <person name="Simonyan V."/>
            <person name="Kaur A."/>
            <person name="Dewar K."/>
            <person name="Matlashewski G."/>
        </authorList>
    </citation>
    <scope>NUCLEOTIDE SEQUENCE [LARGE SCALE GENOMIC DNA]</scope>
    <source>
        <strain evidence="2 8">LdCL</strain>
    </source>
</reference>
<gene>
    <name evidence="5" type="ORF">CGC20_27945</name>
    <name evidence="6" type="ORF">CGC21_14335</name>
    <name evidence="4" type="ORF">LDBPK_364110</name>
    <name evidence="2" type="ORF">LdCL_360048100</name>
    <name evidence="3" type="ORF">LDHU3_36.5520</name>
</gene>
<keyword evidence="1" id="KW-1133">Transmembrane helix</keyword>
<dbReference type="GeneID" id="13388411"/>
<evidence type="ECO:0000313" key="4">
    <source>
        <dbReference type="EMBL" id="CBZ38848.1"/>
    </source>
</evidence>
<feature type="transmembrane region" description="Helical" evidence="1">
    <location>
        <begin position="39"/>
        <end position="61"/>
    </location>
</feature>
<evidence type="ECO:0000313" key="7">
    <source>
        <dbReference type="Proteomes" id="UP000008980"/>
    </source>
</evidence>
<dbReference type="KEGG" id="ldo:LDBPK_364110"/>
<evidence type="ECO:0000313" key="5">
    <source>
        <dbReference type="EMBL" id="TPP42047.1"/>
    </source>
</evidence>
<dbReference type="EMBL" id="RHLC01000054">
    <property type="protein sequence ID" value="TPP48517.1"/>
    <property type="molecule type" value="Genomic_DNA"/>
</dbReference>
<reference evidence="9" key="5">
    <citation type="submission" date="2019-02" db="EMBL/GenBank/DDBJ databases">
        <title>FDA dAtabase for Regulatory Grade micrObial Sequences (FDA-ARGOS): Supporting development and validation of Infectious Disease Dx tests.</title>
        <authorList>
            <person name="Duncan R."/>
            <person name="Fisher C."/>
            <person name="Tallon L."/>
            <person name="Sadzewicz L."/>
            <person name="Sengamalay N."/>
            <person name="Ott S."/>
            <person name="Godinez A."/>
            <person name="Nagaraj S."/>
            <person name="Vavikolanu K."/>
            <person name="Nadendla S."/>
            <person name="Aluvathingal J."/>
            <person name="Sichtig H."/>
        </authorList>
    </citation>
    <scope>NUCLEOTIDE SEQUENCE [LARGE SCALE GENOMIC DNA]</scope>
    <source>
        <strain evidence="9">FDAARGOS_361</strain>
    </source>
</reference>
<dbReference type="Proteomes" id="UP000008980">
    <property type="component" value="Chromosome 36"/>
</dbReference>
<keyword evidence="1" id="KW-0472">Membrane</keyword>